<evidence type="ECO:0000313" key="3">
    <source>
        <dbReference type="EMBL" id="QES48314.1"/>
    </source>
</evidence>
<organism evidence="3 4">
    <name type="scientific">Streptomyces venezuelae</name>
    <dbReference type="NCBI Taxonomy" id="54571"/>
    <lineage>
        <taxon>Bacteria</taxon>
        <taxon>Bacillati</taxon>
        <taxon>Actinomycetota</taxon>
        <taxon>Actinomycetes</taxon>
        <taxon>Kitasatosporales</taxon>
        <taxon>Streptomycetaceae</taxon>
        <taxon>Streptomyces</taxon>
    </lineage>
</organism>
<name>A0A5P2CZJ0_STRVZ</name>
<dbReference type="InterPro" id="IPR050268">
    <property type="entry name" value="NADH-dep_flavin_reductase"/>
</dbReference>
<gene>
    <name evidence="3" type="ORF">DEJ50_11270</name>
</gene>
<dbReference type="Proteomes" id="UP000325211">
    <property type="component" value="Chromosome"/>
</dbReference>
<proteinExistence type="predicted"/>
<dbReference type="OrthoDB" id="9792858at2"/>
<protein>
    <submittedName>
        <fullName evidence="3">Oxidase</fullName>
    </submittedName>
</protein>
<dbReference type="SMART" id="SM00903">
    <property type="entry name" value="Flavin_Reduct"/>
    <property type="match status" value="1"/>
</dbReference>
<dbReference type="InterPro" id="IPR012349">
    <property type="entry name" value="Split_barrel_FMN-bd"/>
</dbReference>
<dbReference type="Gene3D" id="2.30.110.10">
    <property type="entry name" value="Electron Transport, Fmn-binding Protein, Chain A"/>
    <property type="match status" value="1"/>
</dbReference>
<dbReference type="GO" id="GO:0042602">
    <property type="term" value="F:riboflavin reductase (NADPH) activity"/>
    <property type="evidence" value="ECO:0007669"/>
    <property type="project" value="TreeGrafter"/>
</dbReference>
<dbReference type="InterPro" id="IPR002563">
    <property type="entry name" value="Flavin_Rdtase-like_dom"/>
</dbReference>
<dbReference type="Pfam" id="PF01613">
    <property type="entry name" value="Flavin_Reduct"/>
    <property type="match status" value="1"/>
</dbReference>
<sequence length="177" mass="18650">MTTLTPTRPVPLALFRSMMSAFPSGVSVITTYDREGIPRGLTASSLASVTAEPPTVSVCLTTAGETLQALREHGSFAVNLLHTGGRRAAGVFATPNIDRFAEVDWRPSPGLGLPWLVEDAFVTAECEVAGMLEIGSHTLVLGTLVEVAQESGTPLLYGGREFADWPGGDMPGRAPLI</sequence>
<feature type="domain" description="Flavin reductase like" evidence="2">
    <location>
        <begin position="19"/>
        <end position="164"/>
    </location>
</feature>
<dbReference type="PANTHER" id="PTHR30466">
    <property type="entry name" value="FLAVIN REDUCTASE"/>
    <property type="match status" value="1"/>
</dbReference>
<dbReference type="PANTHER" id="PTHR30466:SF1">
    <property type="entry name" value="FMN REDUCTASE (NADH) RUTF"/>
    <property type="match status" value="1"/>
</dbReference>
<accession>A0A5P2CZJ0</accession>
<evidence type="ECO:0000256" key="1">
    <source>
        <dbReference type="ARBA" id="ARBA00023002"/>
    </source>
</evidence>
<dbReference type="AlphaFoldDB" id="A0A5P2CZJ0"/>
<dbReference type="EMBL" id="CP029190">
    <property type="protein sequence ID" value="QES48314.1"/>
    <property type="molecule type" value="Genomic_DNA"/>
</dbReference>
<evidence type="ECO:0000259" key="2">
    <source>
        <dbReference type="SMART" id="SM00903"/>
    </source>
</evidence>
<dbReference type="SUPFAM" id="SSF50475">
    <property type="entry name" value="FMN-binding split barrel"/>
    <property type="match status" value="1"/>
</dbReference>
<dbReference type="GO" id="GO:0010181">
    <property type="term" value="F:FMN binding"/>
    <property type="evidence" value="ECO:0007669"/>
    <property type="project" value="InterPro"/>
</dbReference>
<keyword evidence="1" id="KW-0560">Oxidoreductase</keyword>
<reference evidence="3 4" key="1">
    <citation type="submission" date="2018-05" db="EMBL/GenBank/DDBJ databases">
        <title>Streptomyces venezuelae.</title>
        <authorList>
            <person name="Kim W."/>
            <person name="Lee N."/>
            <person name="Cho B.-K."/>
        </authorList>
    </citation>
    <scope>NUCLEOTIDE SEQUENCE [LARGE SCALE GENOMIC DNA]</scope>
    <source>
        <strain evidence="3 4">ATCC 21782</strain>
    </source>
</reference>
<dbReference type="RefSeq" id="WP_150207499.1">
    <property type="nucleotide sequence ID" value="NZ_CP029190.1"/>
</dbReference>
<evidence type="ECO:0000313" key="4">
    <source>
        <dbReference type="Proteomes" id="UP000325211"/>
    </source>
</evidence>